<keyword evidence="3" id="KW-1185">Reference proteome</keyword>
<gene>
    <name evidence="2" type="ORF">SCF082_LOCUS44765</name>
</gene>
<sequence>MHELYLHWLACKGVWTKSSICIKIFKKNTSEEQQQYSFVTRTTLVELYGEKLADDLIERHKDAESKLPANKKNTFIKRNPDFPENEDLFRYKAFTGIVEKKKEIKGTCAEFNREADVEEDDWFDGAEKALGDDVHLATTAGGSGGGSGGAPKPKPVKPKSEEQKL</sequence>
<organism evidence="2 3">
    <name type="scientific">Durusdinium trenchii</name>
    <dbReference type="NCBI Taxonomy" id="1381693"/>
    <lineage>
        <taxon>Eukaryota</taxon>
        <taxon>Sar</taxon>
        <taxon>Alveolata</taxon>
        <taxon>Dinophyceae</taxon>
        <taxon>Suessiales</taxon>
        <taxon>Symbiodiniaceae</taxon>
        <taxon>Durusdinium</taxon>
    </lineage>
</organism>
<feature type="region of interest" description="Disordered" evidence="1">
    <location>
        <begin position="135"/>
        <end position="165"/>
    </location>
</feature>
<evidence type="ECO:0000313" key="2">
    <source>
        <dbReference type="EMBL" id="CAK9095287.1"/>
    </source>
</evidence>
<evidence type="ECO:0000313" key="3">
    <source>
        <dbReference type="Proteomes" id="UP001642464"/>
    </source>
</evidence>
<accession>A0ABP0R855</accession>
<dbReference type="EMBL" id="CAXAMM010040769">
    <property type="protein sequence ID" value="CAK9095287.1"/>
    <property type="molecule type" value="Genomic_DNA"/>
</dbReference>
<name>A0ABP0R855_9DINO</name>
<evidence type="ECO:0000256" key="1">
    <source>
        <dbReference type="SAM" id="MobiDB-lite"/>
    </source>
</evidence>
<reference evidence="2 3" key="1">
    <citation type="submission" date="2024-02" db="EMBL/GenBank/DDBJ databases">
        <authorList>
            <person name="Chen Y."/>
            <person name="Shah S."/>
            <person name="Dougan E. K."/>
            <person name="Thang M."/>
            <person name="Chan C."/>
        </authorList>
    </citation>
    <scope>NUCLEOTIDE SEQUENCE [LARGE SCALE GENOMIC DNA]</scope>
</reference>
<feature type="non-terminal residue" evidence="2">
    <location>
        <position position="165"/>
    </location>
</feature>
<dbReference type="Proteomes" id="UP001642464">
    <property type="component" value="Unassembled WGS sequence"/>
</dbReference>
<comment type="caution">
    <text evidence="2">The sequence shown here is derived from an EMBL/GenBank/DDBJ whole genome shotgun (WGS) entry which is preliminary data.</text>
</comment>
<proteinExistence type="predicted"/>
<protein>
    <submittedName>
        <fullName evidence="2">Uncharacterized protein</fullName>
    </submittedName>
</protein>